<evidence type="ECO:0000313" key="4">
    <source>
        <dbReference type="Proteomes" id="UP000332933"/>
    </source>
</evidence>
<proteinExistence type="predicted"/>
<gene>
    <name evidence="3" type="primary">Aste57867_14627</name>
    <name evidence="2" type="ORF">As57867_014572</name>
    <name evidence="3" type="ORF">ASTE57867_14627</name>
</gene>
<evidence type="ECO:0000313" key="2">
    <source>
        <dbReference type="EMBL" id="KAF0694511.1"/>
    </source>
</evidence>
<dbReference type="AlphaFoldDB" id="A0A485L172"/>
<dbReference type="Proteomes" id="UP000332933">
    <property type="component" value="Unassembled WGS sequence"/>
</dbReference>
<keyword evidence="4" id="KW-1185">Reference proteome</keyword>
<reference evidence="2" key="2">
    <citation type="submission" date="2019-06" db="EMBL/GenBank/DDBJ databases">
        <title>Genomics analysis of Aphanomyces spp. identifies a new class of oomycete effector associated with host adaptation.</title>
        <authorList>
            <person name="Gaulin E."/>
        </authorList>
    </citation>
    <scope>NUCLEOTIDE SEQUENCE</scope>
    <source>
        <strain evidence="2">CBS 578.67</strain>
    </source>
</reference>
<evidence type="ECO:0000256" key="1">
    <source>
        <dbReference type="SAM" id="MobiDB-lite"/>
    </source>
</evidence>
<accession>A0A485L172</accession>
<dbReference type="OrthoDB" id="68269at2759"/>
<sequence>MNGDDGAAAWDVARDLPFLIASDVELQTELTELCHLMDETSSSSATTDKPKRRRKPSAAPVGARNQHQARVRQDILDLREEVERLVKELDDTKEKSLLQTSSTVASPWQNMARMQECHASKALRENRRLRAAVDEQGSFIDKMAKLMRKKPRLDAVNEATWCDYKLAAQQSLREIGIRAIADRQYRRKDTVMLNAGLVGRQENFCSVGRLHSSDASVVVFQVRSHIKLAAPCEIVSRAIWQVNCGDMPLPMSTGASVSIERLDECTMYEQFAETHANGIISHANTVRKLYMEEDAAHVIVWRSVLEDALVPHMSKGAVEDESGWVVVTPIDDESCWQSFVVHVRIDPSTFPTPPSISQLTHATDEDATVDEIAASVQQLIVEEAPPAVGKFIPPDDRKAMKLGLPHYAPFFERGYQFERTVKAAVNRAIDSYQRSREMLEQGPTGASDPIMPPTT</sequence>
<evidence type="ECO:0000313" key="3">
    <source>
        <dbReference type="EMBL" id="VFT91446.1"/>
    </source>
</evidence>
<organism evidence="3 4">
    <name type="scientific">Aphanomyces stellatus</name>
    <dbReference type="NCBI Taxonomy" id="120398"/>
    <lineage>
        <taxon>Eukaryota</taxon>
        <taxon>Sar</taxon>
        <taxon>Stramenopiles</taxon>
        <taxon>Oomycota</taxon>
        <taxon>Saprolegniomycetes</taxon>
        <taxon>Saprolegniales</taxon>
        <taxon>Verrucalvaceae</taxon>
        <taxon>Aphanomyces</taxon>
    </lineage>
</organism>
<name>A0A485L172_9STRA</name>
<dbReference type="EMBL" id="VJMH01005564">
    <property type="protein sequence ID" value="KAF0694511.1"/>
    <property type="molecule type" value="Genomic_DNA"/>
</dbReference>
<reference evidence="3 4" key="1">
    <citation type="submission" date="2019-03" db="EMBL/GenBank/DDBJ databases">
        <authorList>
            <person name="Gaulin E."/>
            <person name="Dumas B."/>
        </authorList>
    </citation>
    <scope>NUCLEOTIDE SEQUENCE [LARGE SCALE GENOMIC DNA]</scope>
    <source>
        <strain evidence="3">CBS 568.67</strain>
    </source>
</reference>
<feature type="region of interest" description="Disordered" evidence="1">
    <location>
        <begin position="37"/>
        <end position="69"/>
    </location>
</feature>
<dbReference type="EMBL" id="CAADRA010005585">
    <property type="protein sequence ID" value="VFT91446.1"/>
    <property type="molecule type" value="Genomic_DNA"/>
</dbReference>
<feature type="region of interest" description="Disordered" evidence="1">
    <location>
        <begin position="434"/>
        <end position="455"/>
    </location>
</feature>
<protein>
    <submittedName>
        <fullName evidence="3">Aste57867_14627 protein</fullName>
    </submittedName>
</protein>